<organism evidence="3">
    <name type="scientific">marine metagenome</name>
    <dbReference type="NCBI Taxonomy" id="408172"/>
    <lineage>
        <taxon>unclassified sequences</taxon>
        <taxon>metagenomes</taxon>
        <taxon>ecological metagenomes</taxon>
    </lineage>
</organism>
<dbReference type="EMBL" id="UINC01185136">
    <property type="protein sequence ID" value="SVD96697.1"/>
    <property type="molecule type" value="Genomic_DNA"/>
</dbReference>
<feature type="transmembrane region" description="Helical" evidence="2">
    <location>
        <begin position="110"/>
        <end position="128"/>
    </location>
</feature>
<reference evidence="3" key="1">
    <citation type="submission" date="2018-05" db="EMBL/GenBank/DDBJ databases">
        <authorList>
            <person name="Lanie J.A."/>
            <person name="Ng W.-L."/>
            <person name="Kazmierczak K.M."/>
            <person name="Andrzejewski T.M."/>
            <person name="Davidsen T.M."/>
            <person name="Wayne K.J."/>
            <person name="Tettelin H."/>
            <person name="Glass J.I."/>
            <person name="Rusch D."/>
            <person name="Podicherti R."/>
            <person name="Tsui H.-C.T."/>
            <person name="Winkler M.E."/>
        </authorList>
    </citation>
    <scope>NUCLEOTIDE SEQUENCE</scope>
</reference>
<keyword evidence="2" id="KW-0812">Transmembrane</keyword>
<evidence type="ECO:0000256" key="1">
    <source>
        <dbReference type="SAM" id="MobiDB-lite"/>
    </source>
</evidence>
<keyword evidence="2" id="KW-0472">Membrane</keyword>
<dbReference type="AlphaFoldDB" id="A0A382ZMB4"/>
<proteinExistence type="predicted"/>
<evidence type="ECO:0000313" key="3">
    <source>
        <dbReference type="EMBL" id="SVD96697.1"/>
    </source>
</evidence>
<sequence>MVDSVGGPSPARALSGSPEAQQFRSDLQNIKTQLDNWHTKDMEKVPAAMNDIAATVHNLDQNLQSLNAGNKLYEIGGQDIEELVGLLDQVVAETAEVEVHYKEKWSLLEVISAILLTLLLVIPGVMYIKDRMEAKDQTTLERPVDLQESHEQLITKATDLETKVKAEKTKLEYFETREASGDLNTP</sequence>
<name>A0A382ZMB4_9ZZZZ</name>
<evidence type="ECO:0000256" key="2">
    <source>
        <dbReference type="SAM" id="Phobius"/>
    </source>
</evidence>
<gene>
    <name evidence="3" type="ORF">METZ01_LOCUS449551</name>
</gene>
<protein>
    <submittedName>
        <fullName evidence="3">Uncharacterized protein</fullName>
    </submittedName>
</protein>
<keyword evidence="2" id="KW-1133">Transmembrane helix</keyword>
<feature type="non-terminal residue" evidence="3">
    <location>
        <position position="186"/>
    </location>
</feature>
<accession>A0A382ZMB4</accession>
<feature type="region of interest" description="Disordered" evidence="1">
    <location>
        <begin position="1"/>
        <end position="21"/>
    </location>
</feature>